<protein>
    <submittedName>
        <fullName evidence="1">Uncharacterized protein</fullName>
    </submittedName>
</protein>
<keyword evidence="2" id="KW-1185">Reference proteome</keyword>
<name>A0A2K8NVI5_9MOLU</name>
<gene>
    <name evidence="1" type="ORF">EMELA_v1c02560</name>
</gene>
<reference evidence="1 2" key="1">
    <citation type="submission" date="2017-11" db="EMBL/GenBank/DDBJ databases">
        <title>Genome sequence of Entomoplasma melaleucae M1 (ATCC 49191).</title>
        <authorList>
            <person name="Lo W.-S."/>
            <person name="Gasparich G.E."/>
            <person name="Kuo C.-H."/>
        </authorList>
    </citation>
    <scope>NUCLEOTIDE SEQUENCE [LARGE SCALE GENOMIC DNA]</scope>
    <source>
        <strain evidence="1 2">M1</strain>
    </source>
</reference>
<dbReference type="EMBL" id="CP024964">
    <property type="protein sequence ID" value="ATZ17829.1"/>
    <property type="molecule type" value="Genomic_DNA"/>
</dbReference>
<evidence type="ECO:0000313" key="1">
    <source>
        <dbReference type="EMBL" id="ATZ17829.1"/>
    </source>
</evidence>
<dbReference type="KEGG" id="eml:EMELA_v1c02560"/>
<sequence length="75" mass="8571">MKEFEAIITECDSGHTTLWSEYGLGKSEGWEQIDTTHIDTCKLCGNQICPQCENDADKNEEYCSKQCEHDSKDYS</sequence>
<dbReference type="AlphaFoldDB" id="A0A2K8NVI5"/>
<evidence type="ECO:0000313" key="2">
    <source>
        <dbReference type="Proteomes" id="UP000231896"/>
    </source>
</evidence>
<dbReference type="Proteomes" id="UP000231896">
    <property type="component" value="Chromosome"/>
</dbReference>
<dbReference type="RefSeq" id="WP_028124594.1">
    <property type="nucleotide sequence ID" value="NZ_CP024964.1"/>
</dbReference>
<accession>A0A2K8NVI5</accession>
<organism evidence="1 2">
    <name type="scientific">Mesoplasma melaleucae</name>
    <dbReference type="NCBI Taxonomy" id="81459"/>
    <lineage>
        <taxon>Bacteria</taxon>
        <taxon>Bacillati</taxon>
        <taxon>Mycoplasmatota</taxon>
        <taxon>Mollicutes</taxon>
        <taxon>Entomoplasmatales</taxon>
        <taxon>Entomoplasmataceae</taxon>
        <taxon>Mesoplasma</taxon>
    </lineage>
</organism>
<proteinExistence type="predicted"/>